<protein>
    <submittedName>
        <fullName evidence="1">Uncharacterized protein</fullName>
    </submittedName>
</protein>
<reference evidence="1 2" key="1">
    <citation type="submission" date="2018-09" db="EMBL/GenBank/DDBJ databases">
        <title>Genomic investigation of the strawberry pathogen Phytophthora fragariae indicates pathogenicity is determined by transcriptional variation in three key races.</title>
        <authorList>
            <person name="Adams T.M."/>
            <person name="Armitage A.D."/>
            <person name="Sobczyk M.K."/>
            <person name="Bates H.J."/>
            <person name="Dunwell J.M."/>
            <person name="Nellist C.F."/>
            <person name="Harrison R.J."/>
        </authorList>
    </citation>
    <scope>NUCLEOTIDE SEQUENCE [LARGE SCALE GENOMIC DNA]</scope>
    <source>
        <strain evidence="1 2">ONT-3</strain>
    </source>
</reference>
<comment type="caution">
    <text evidence="1">The sequence shown here is derived from an EMBL/GenBank/DDBJ whole genome shotgun (WGS) entry which is preliminary data.</text>
</comment>
<dbReference type="AlphaFoldDB" id="A0A6G0LP21"/>
<dbReference type="Proteomes" id="UP000488956">
    <property type="component" value="Unassembled WGS sequence"/>
</dbReference>
<name>A0A6G0LP21_9STRA</name>
<evidence type="ECO:0000313" key="1">
    <source>
        <dbReference type="EMBL" id="KAE9126096.1"/>
    </source>
</evidence>
<accession>A0A6G0LP21</accession>
<dbReference type="EMBL" id="QXFX01000199">
    <property type="protein sequence ID" value="KAE9126096.1"/>
    <property type="molecule type" value="Genomic_DNA"/>
</dbReference>
<gene>
    <name evidence="1" type="ORF">PF010_g5398</name>
</gene>
<sequence length="64" mass="7210">MAISSRTCCVLIAAISSSSALIKKSRYLLRRDSLRFRGTRTPLARIGRPFWSSTRDVFCATFIP</sequence>
<organism evidence="1 2">
    <name type="scientific">Phytophthora fragariae</name>
    <dbReference type="NCBI Taxonomy" id="53985"/>
    <lineage>
        <taxon>Eukaryota</taxon>
        <taxon>Sar</taxon>
        <taxon>Stramenopiles</taxon>
        <taxon>Oomycota</taxon>
        <taxon>Peronosporomycetes</taxon>
        <taxon>Peronosporales</taxon>
        <taxon>Peronosporaceae</taxon>
        <taxon>Phytophthora</taxon>
    </lineage>
</organism>
<proteinExistence type="predicted"/>
<evidence type="ECO:0000313" key="2">
    <source>
        <dbReference type="Proteomes" id="UP000488956"/>
    </source>
</evidence>